<feature type="non-terminal residue" evidence="1">
    <location>
        <position position="1"/>
    </location>
</feature>
<sequence>LDLKETPVGTRATMEATEATEVAREMVEEAVTMEVTRKDLRVAVAMVTSPLRGAMEVAAEVVTALDMDLVVALDRLPQEADRAVVDLCDPLSIVEVDNHLLEAMDALAALIILTND</sequence>
<name>A0A9P6FJX3_9FUNG</name>
<evidence type="ECO:0000313" key="1">
    <source>
        <dbReference type="EMBL" id="KAF9570188.1"/>
    </source>
</evidence>
<dbReference type="Proteomes" id="UP000780801">
    <property type="component" value="Unassembled WGS sequence"/>
</dbReference>
<reference evidence="1" key="1">
    <citation type="journal article" date="2020" name="Fungal Divers.">
        <title>Resolving the Mortierellaceae phylogeny through synthesis of multi-gene phylogenetics and phylogenomics.</title>
        <authorList>
            <person name="Vandepol N."/>
            <person name="Liber J."/>
            <person name="Desiro A."/>
            <person name="Na H."/>
            <person name="Kennedy M."/>
            <person name="Barry K."/>
            <person name="Grigoriev I.V."/>
            <person name="Miller A.N."/>
            <person name="O'Donnell K."/>
            <person name="Stajich J.E."/>
            <person name="Bonito G."/>
        </authorList>
    </citation>
    <scope>NUCLEOTIDE SEQUENCE</scope>
    <source>
        <strain evidence="1">KOD1015</strain>
    </source>
</reference>
<feature type="non-terminal residue" evidence="1">
    <location>
        <position position="116"/>
    </location>
</feature>
<dbReference type="AlphaFoldDB" id="A0A9P6FJX3"/>
<dbReference type="EMBL" id="JAABOA010006144">
    <property type="protein sequence ID" value="KAF9570188.1"/>
    <property type="molecule type" value="Genomic_DNA"/>
</dbReference>
<protein>
    <submittedName>
        <fullName evidence="1">Uncharacterized protein</fullName>
    </submittedName>
</protein>
<proteinExistence type="predicted"/>
<organism evidence="1 2">
    <name type="scientific">Lunasporangiospora selenospora</name>
    <dbReference type="NCBI Taxonomy" id="979761"/>
    <lineage>
        <taxon>Eukaryota</taxon>
        <taxon>Fungi</taxon>
        <taxon>Fungi incertae sedis</taxon>
        <taxon>Mucoromycota</taxon>
        <taxon>Mortierellomycotina</taxon>
        <taxon>Mortierellomycetes</taxon>
        <taxon>Mortierellales</taxon>
        <taxon>Mortierellaceae</taxon>
        <taxon>Lunasporangiospora</taxon>
    </lineage>
</organism>
<evidence type="ECO:0000313" key="2">
    <source>
        <dbReference type="Proteomes" id="UP000780801"/>
    </source>
</evidence>
<comment type="caution">
    <text evidence="1">The sequence shown here is derived from an EMBL/GenBank/DDBJ whole genome shotgun (WGS) entry which is preliminary data.</text>
</comment>
<keyword evidence="2" id="KW-1185">Reference proteome</keyword>
<gene>
    <name evidence="1" type="ORF">BGW38_008770</name>
</gene>
<accession>A0A9P6FJX3</accession>